<protein>
    <recommendedName>
        <fullName evidence="3">Lipoprotein</fullName>
    </recommendedName>
</protein>
<evidence type="ECO:0000313" key="1">
    <source>
        <dbReference type="EMBL" id="MFB5738702.1"/>
    </source>
</evidence>
<dbReference type="RefSeq" id="WP_375517818.1">
    <property type="nucleotide sequence ID" value="NZ_JBHILI010000015.1"/>
</dbReference>
<dbReference type="Proteomes" id="UP001580391">
    <property type="component" value="Unassembled WGS sequence"/>
</dbReference>
<proteinExistence type="predicted"/>
<evidence type="ECO:0008006" key="3">
    <source>
        <dbReference type="Google" id="ProtNLM"/>
    </source>
</evidence>
<sequence>MPIWCKFKLYFLIPGAWLCLVGCLPYIKKATVTNEKELSRVPAETKVEHKLDYQLTKTGILFKYSEAEVTYEKVKKEVDYSISKSADTSSKSVSCIIKSDQMEKESYWHCILLEPIKTMGLGYAISIPAMLVDWISYPFVIAFAGSKTETLEEIVPAKRSEVSDPKVKVRLENEELKFDKTFSFKNGKVEVPFSILDANFLWRSQDEKIDKSNYYFFSIVDNTGKEILPKEAFNGLKFRNDQNFLALATKDYEKTKQSEFKRCSKRFSLDNIRDGYKYFDDNGLFLRENELVVQVIINRACYDYRGTDSFDDCVDDFKSCASTARYLDNKNNQYKK</sequence>
<comment type="caution">
    <text evidence="1">The sequence shown here is derived from an EMBL/GenBank/DDBJ whole genome shotgun (WGS) entry which is preliminary data.</text>
</comment>
<reference evidence="1 2" key="1">
    <citation type="submission" date="2024-09" db="EMBL/GenBank/DDBJ databases">
        <title>Taxonomic and Genotyping Characterization of Leptospira Strains isolated from Multiple Sources in Colombia highlights the importance of intermediate species.</title>
        <authorList>
            <person name="Torres Higuera L."/>
            <person name="Rojas Tapias D."/>
            <person name="Jimenez Velasquez S."/>
            <person name="Renjifo Ibanez C."/>
        </authorList>
    </citation>
    <scope>NUCLEOTIDE SEQUENCE [LARGE SCALE GENOMIC DNA]</scope>
    <source>
        <strain evidence="1 2">Lep080</strain>
    </source>
</reference>
<name>A0ABV5BUH9_9LEPT</name>
<gene>
    <name evidence="1" type="ORF">ACE5IX_19470</name>
</gene>
<dbReference type="EMBL" id="JBHILJ010000026">
    <property type="protein sequence ID" value="MFB5738702.1"/>
    <property type="molecule type" value="Genomic_DNA"/>
</dbReference>
<keyword evidence="2" id="KW-1185">Reference proteome</keyword>
<organism evidence="1 2">
    <name type="scientific">Leptospira wolffii</name>
    <dbReference type="NCBI Taxonomy" id="409998"/>
    <lineage>
        <taxon>Bacteria</taxon>
        <taxon>Pseudomonadati</taxon>
        <taxon>Spirochaetota</taxon>
        <taxon>Spirochaetia</taxon>
        <taxon>Leptospirales</taxon>
        <taxon>Leptospiraceae</taxon>
        <taxon>Leptospira</taxon>
    </lineage>
</organism>
<evidence type="ECO:0000313" key="2">
    <source>
        <dbReference type="Proteomes" id="UP001580391"/>
    </source>
</evidence>
<accession>A0ABV5BUH9</accession>